<sequence>MASVNQGTGRKSSPASFTSMTPPEARAAYEKLAAATPRRAEVETVRDIEIPAETGTFRGRLYRPKEAPVPGGAVLFFHGGGWVIGSVDTHDAAVRSLAAASGLTVISADYRLGPESPMPAAADDALAIFRFIQSHASDYGIDPGKLALSGDSAGASLAASTAVASADTPQRPAALLLFYPSLDQRREAESLASRRIFSEGGPVTKSLSDWFASYALKGVRRDDPRVSPMASRSLAGLPPTMIITAEHDIRHDEGRLFAQRLDAARVPVIWCSIQDAAHGFLEKIGSHAAKEALQDAAFFLKQRLSTP</sequence>
<evidence type="ECO:0000256" key="1">
    <source>
        <dbReference type="ARBA" id="ARBA00010515"/>
    </source>
</evidence>
<evidence type="ECO:0000256" key="2">
    <source>
        <dbReference type="ARBA" id="ARBA00022801"/>
    </source>
</evidence>
<dbReference type="SUPFAM" id="SSF53474">
    <property type="entry name" value="alpha/beta-Hydrolases"/>
    <property type="match status" value="1"/>
</dbReference>
<keyword evidence="2" id="KW-0378">Hydrolase</keyword>
<accession>A0A401LLQ7</accession>
<dbReference type="InterPro" id="IPR050300">
    <property type="entry name" value="GDXG_lipolytic_enzyme"/>
</dbReference>
<dbReference type="AlphaFoldDB" id="A0A388S940"/>
<dbReference type="PROSITE" id="PS01173">
    <property type="entry name" value="LIPASE_GDXG_HIS"/>
    <property type="match status" value="1"/>
</dbReference>
<evidence type="ECO:0000256" key="4">
    <source>
        <dbReference type="SAM" id="MobiDB-lite"/>
    </source>
</evidence>
<dbReference type="InterPro" id="IPR013094">
    <property type="entry name" value="AB_hydrolase_3"/>
</dbReference>
<dbReference type="InterPro" id="IPR029058">
    <property type="entry name" value="AB_hydrolase_fold"/>
</dbReference>
<comment type="similarity">
    <text evidence="1">Belongs to the 'GDXG' lipolytic enzyme family.</text>
</comment>
<dbReference type="PANTHER" id="PTHR48081:SF8">
    <property type="entry name" value="ALPHA_BETA HYDROLASE FOLD-3 DOMAIN-CONTAINING PROTEIN-RELATED"/>
    <property type="match status" value="1"/>
</dbReference>
<dbReference type="Proteomes" id="UP000266091">
    <property type="component" value="Unassembled WGS sequence"/>
</dbReference>
<reference evidence="6 7" key="1">
    <citation type="journal article" date="2018" name="Int. J. Syst. Evol. Microbiol.">
        <title>Mesosutterella multiformis gen. nov., sp. nov., a member of the family Sutterellaceae and Sutterella megalosphaeroides sp. nov., isolated from human faeces.</title>
        <authorList>
            <person name="Sakamoto M."/>
            <person name="Ikeyama N."/>
            <person name="Kunihiro T."/>
            <person name="Iino T."/>
            <person name="Yuki M."/>
            <person name="Ohkuma M."/>
        </authorList>
    </citation>
    <scope>NUCLEOTIDE SEQUENCE [LARGE SCALE GENOMIC DNA]</scope>
    <source>
        <strain evidence="6 7">4NBBH2</strain>
    </source>
</reference>
<name>A0A388S940_9BURK</name>
<evidence type="ECO:0000259" key="5">
    <source>
        <dbReference type="Pfam" id="PF07859"/>
    </source>
</evidence>
<protein>
    <recommendedName>
        <fullName evidence="5">Alpha/beta hydrolase fold-3 domain-containing protein</fullName>
    </recommendedName>
</protein>
<dbReference type="OrthoDB" id="9794445at2"/>
<feature type="region of interest" description="Disordered" evidence="4">
    <location>
        <begin position="1"/>
        <end position="24"/>
    </location>
</feature>
<proteinExistence type="inferred from homology"/>
<dbReference type="EMBL" id="BGZJ01000001">
    <property type="protein sequence ID" value="GBO92766.1"/>
    <property type="molecule type" value="Genomic_DNA"/>
</dbReference>
<feature type="active site" evidence="3">
    <location>
        <position position="152"/>
    </location>
</feature>
<dbReference type="Gene3D" id="3.40.50.1820">
    <property type="entry name" value="alpha/beta hydrolase"/>
    <property type="match status" value="1"/>
</dbReference>
<dbReference type="InterPro" id="IPR002168">
    <property type="entry name" value="Lipase_GDXG_HIS_AS"/>
</dbReference>
<dbReference type="PANTHER" id="PTHR48081">
    <property type="entry name" value="AB HYDROLASE SUPERFAMILY PROTEIN C4A8.06C"/>
    <property type="match status" value="1"/>
</dbReference>
<evidence type="ECO:0000313" key="7">
    <source>
        <dbReference type="Proteomes" id="UP000266091"/>
    </source>
</evidence>
<evidence type="ECO:0000313" key="6">
    <source>
        <dbReference type="EMBL" id="GBO92766.1"/>
    </source>
</evidence>
<dbReference type="GO" id="GO:0016787">
    <property type="term" value="F:hydrolase activity"/>
    <property type="evidence" value="ECO:0007669"/>
    <property type="project" value="UniProtKB-KW"/>
</dbReference>
<gene>
    <name evidence="6" type="ORF">MESMUL_01200</name>
</gene>
<comment type="caution">
    <text evidence="6">The sequence shown here is derived from an EMBL/GenBank/DDBJ whole genome shotgun (WGS) entry which is preliminary data.</text>
</comment>
<dbReference type="Pfam" id="PF07859">
    <property type="entry name" value="Abhydrolase_3"/>
    <property type="match status" value="1"/>
</dbReference>
<dbReference type="InterPro" id="IPR033140">
    <property type="entry name" value="Lipase_GDXG_put_SER_AS"/>
</dbReference>
<dbReference type="RefSeq" id="WP_116269294.1">
    <property type="nucleotide sequence ID" value="NZ_BGZJ01000001.1"/>
</dbReference>
<keyword evidence="7" id="KW-1185">Reference proteome</keyword>
<feature type="compositionally biased region" description="Polar residues" evidence="4">
    <location>
        <begin position="1"/>
        <end position="21"/>
    </location>
</feature>
<evidence type="ECO:0000256" key="3">
    <source>
        <dbReference type="PROSITE-ProRule" id="PRU10038"/>
    </source>
</evidence>
<dbReference type="PROSITE" id="PS01174">
    <property type="entry name" value="LIPASE_GDXG_SER"/>
    <property type="match status" value="1"/>
</dbReference>
<accession>A0A388S940</accession>
<organism evidence="6 7">
    <name type="scientific">Mesosutterella multiformis</name>
    <dbReference type="NCBI Taxonomy" id="2259133"/>
    <lineage>
        <taxon>Bacteria</taxon>
        <taxon>Pseudomonadati</taxon>
        <taxon>Pseudomonadota</taxon>
        <taxon>Betaproteobacteria</taxon>
        <taxon>Burkholderiales</taxon>
        <taxon>Sutterellaceae</taxon>
        <taxon>Mesosutterella</taxon>
    </lineage>
</organism>
<feature type="domain" description="Alpha/beta hydrolase fold-3" evidence="5">
    <location>
        <begin position="74"/>
        <end position="281"/>
    </location>
</feature>